<keyword evidence="2" id="KW-1185">Reference proteome</keyword>
<evidence type="ECO:0000313" key="1">
    <source>
        <dbReference type="EMBL" id="MBP1892656.1"/>
    </source>
</evidence>
<accession>A0ABS4F8S6</accession>
<comment type="caution">
    <text evidence="1">The sequence shown here is derived from an EMBL/GenBank/DDBJ whole genome shotgun (WGS) entry which is preliminary data.</text>
</comment>
<proteinExistence type="predicted"/>
<evidence type="ECO:0008006" key="3">
    <source>
        <dbReference type="Google" id="ProtNLM"/>
    </source>
</evidence>
<gene>
    <name evidence="1" type="ORF">J2Z18_001758</name>
</gene>
<protein>
    <recommendedName>
        <fullName evidence="3">Transposase</fullName>
    </recommendedName>
</protein>
<dbReference type="EMBL" id="JAGGKI010000004">
    <property type="protein sequence ID" value="MBP1892656.1"/>
    <property type="molecule type" value="Genomic_DNA"/>
</dbReference>
<sequence>MSMAIKGYLSYDQVIRTIRVAFLLFTKIRRWPGKCGLPLPIRSGKERSQITR</sequence>
<dbReference type="Proteomes" id="UP000706926">
    <property type="component" value="Unassembled WGS sequence"/>
</dbReference>
<organism evidence="1 2">
    <name type="scientific">Paenibacillus lactis</name>
    <dbReference type="NCBI Taxonomy" id="228574"/>
    <lineage>
        <taxon>Bacteria</taxon>
        <taxon>Bacillati</taxon>
        <taxon>Bacillota</taxon>
        <taxon>Bacilli</taxon>
        <taxon>Bacillales</taxon>
        <taxon>Paenibacillaceae</taxon>
        <taxon>Paenibacillus</taxon>
    </lineage>
</organism>
<name>A0ABS4F8S6_9BACL</name>
<reference evidence="1 2" key="1">
    <citation type="submission" date="2021-03" db="EMBL/GenBank/DDBJ databases">
        <title>Genomic Encyclopedia of Type Strains, Phase IV (KMG-IV): sequencing the most valuable type-strain genomes for metagenomic binning, comparative biology and taxonomic classification.</title>
        <authorList>
            <person name="Goeker M."/>
        </authorList>
    </citation>
    <scope>NUCLEOTIDE SEQUENCE [LARGE SCALE GENOMIC DNA]</scope>
    <source>
        <strain evidence="1 2">DSM 15596</strain>
    </source>
</reference>
<evidence type="ECO:0000313" key="2">
    <source>
        <dbReference type="Proteomes" id="UP000706926"/>
    </source>
</evidence>